<keyword evidence="3" id="KW-1185">Reference proteome</keyword>
<dbReference type="EnsemblProtists" id="EOD10722">
    <property type="protein sequence ID" value="EOD10722"/>
    <property type="gene ID" value="EMIHUDRAFT_215528"/>
</dbReference>
<evidence type="ECO:0000256" key="1">
    <source>
        <dbReference type="SAM" id="MobiDB-lite"/>
    </source>
</evidence>
<dbReference type="AlphaFoldDB" id="A0A0D3IHI7"/>
<feature type="region of interest" description="Disordered" evidence="1">
    <location>
        <begin position="1"/>
        <end position="57"/>
    </location>
</feature>
<name>A0A0D3IHI7_EMIH1</name>
<dbReference type="RefSeq" id="XP_005763151.1">
    <property type="nucleotide sequence ID" value="XM_005763094.1"/>
</dbReference>
<dbReference type="HOGENOM" id="CLU_957896_0_0_1"/>
<sequence>MASRATTSAETRETPKRPRESSDADPPKRPRESSDADPPKRPREAAPAAPTPPAAPSDEIIAAAPKLAAAIRSAAKAERVAEKVASLFEEGLVKPFNAGALFGVLSAAIEDPARWRKPSNRGAFRKLFSAAASRPVLFSLPQQQQIKVWRLRVVTQIDLLSSAPEGGFLEVATLLRRLPCDDPENEPRSTAQPGYSHLLSGARTDYLPERTRGAWCDALLECLDVAVSRFAGPNLWARPEVNTLVKLAAERRRCFTRPQQEVLDGWEGQRQAHPATRALDYAKHLQDKPVL</sequence>
<accession>A0A0D3IHI7</accession>
<evidence type="ECO:0000313" key="2">
    <source>
        <dbReference type="EnsemblProtists" id="EOD10722"/>
    </source>
</evidence>
<dbReference type="Proteomes" id="UP000013827">
    <property type="component" value="Unassembled WGS sequence"/>
</dbReference>
<dbReference type="KEGG" id="ehx:EMIHUDRAFT_215528"/>
<dbReference type="PaxDb" id="2903-EOD10722"/>
<dbReference type="GeneID" id="17256777"/>
<dbReference type="PANTHER" id="PTHR36749">
    <property type="entry name" value="F7O18.3 PROTEIN"/>
    <property type="match status" value="1"/>
</dbReference>
<organism evidence="2 3">
    <name type="scientific">Emiliania huxleyi (strain CCMP1516)</name>
    <dbReference type="NCBI Taxonomy" id="280463"/>
    <lineage>
        <taxon>Eukaryota</taxon>
        <taxon>Haptista</taxon>
        <taxon>Haptophyta</taxon>
        <taxon>Prymnesiophyceae</taxon>
        <taxon>Isochrysidales</taxon>
        <taxon>Noelaerhabdaceae</taxon>
        <taxon>Emiliania</taxon>
    </lineage>
</organism>
<evidence type="ECO:0000313" key="3">
    <source>
        <dbReference type="Proteomes" id="UP000013827"/>
    </source>
</evidence>
<reference evidence="3" key="1">
    <citation type="journal article" date="2013" name="Nature">
        <title>Pan genome of the phytoplankton Emiliania underpins its global distribution.</title>
        <authorList>
            <person name="Read B.A."/>
            <person name="Kegel J."/>
            <person name="Klute M.J."/>
            <person name="Kuo A."/>
            <person name="Lefebvre S.C."/>
            <person name="Maumus F."/>
            <person name="Mayer C."/>
            <person name="Miller J."/>
            <person name="Monier A."/>
            <person name="Salamov A."/>
            <person name="Young J."/>
            <person name="Aguilar M."/>
            <person name="Claverie J.M."/>
            <person name="Frickenhaus S."/>
            <person name="Gonzalez K."/>
            <person name="Herman E.K."/>
            <person name="Lin Y.C."/>
            <person name="Napier J."/>
            <person name="Ogata H."/>
            <person name="Sarno A.F."/>
            <person name="Shmutz J."/>
            <person name="Schroeder D."/>
            <person name="de Vargas C."/>
            <person name="Verret F."/>
            <person name="von Dassow P."/>
            <person name="Valentin K."/>
            <person name="Van de Peer Y."/>
            <person name="Wheeler G."/>
            <person name="Dacks J.B."/>
            <person name="Delwiche C.F."/>
            <person name="Dyhrman S.T."/>
            <person name="Glockner G."/>
            <person name="John U."/>
            <person name="Richards T."/>
            <person name="Worden A.Z."/>
            <person name="Zhang X."/>
            <person name="Grigoriev I.V."/>
            <person name="Allen A.E."/>
            <person name="Bidle K."/>
            <person name="Borodovsky M."/>
            <person name="Bowler C."/>
            <person name="Brownlee C."/>
            <person name="Cock J.M."/>
            <person name="Elias M."/>
            <person name="Gladyshev V.N."/>
            <person name="Groth M."/>
            <person name="Guda C."/>
            <person name="Hadaegh A."/>
            <person name="Iglesias-Rodriguez M.D."/>
            <person name="Jenkins J."/>
            <person name="Jones B.M."/>
            <person name="Lawson T."/>
            <person name="Leese F."/>
            <person name="Lindquist E."/>
            <person name="Lobanov A."/>
            <person name="Lomsadze A."/>
            <person name="Malik S.B."/>
            <person name="Marsh M.E."/>
            <person name="Mackinder L."/>
            <person name="Mock T."/>
            <person name="Mueller-Roeber B."/>
            <person name="Pagarete A."/>
            <person name="Parker M."/>
            <person name="Probert I."/>
            <person name="Quesneville H."/>
            <person name="Raines C."/>
            <person name="Rensing S.A."/>
            <person name="Riano-Pachon D.M."/>
            <person name="Richier S."/>
            <person name="Rokitta S."/>
            <person name="Shiraiwa Y."/>
            <person name="Soanes D.M."/>
            <person name="van der Giezen M."/>
            <person name="Wahlund T.M."/>
            <person name="Williams B."/>
            <person name="Wilson W."/>
            <person name="Wolfe G."/>
            <person name="Wurch L.L."/>
        </authorList>
    </citation>
    <scope>NUCLEOTIDE SEQUENCE</scope>
</reference>
<proteinExistence type="predicted"/>
<protein>
    <submittedName>
        <fullName evidence="2">Uncharacterized protein</fullName>
    </submittedName>
</protein>
<feature type="compositionally biased region" description="Basic and acidic residues" evidence="1">
    <location>
        <begin position="10"/>
        <end position="44"/>
    </location>
</feature>
<dbReference type="PANTHER" id="PTHR36749:SF1">
    <property type="entry name" value="F7O18.3 PROTEIN"/>
    <property type="match status" value="1"/>
</dbReference>
<reference evidence="2" key="2">
    <citation type="submission" date="2024-10" db="UniProtKB">
        <authorList>
            <consortium name="EnsemblProtists"/>
        </authorList>
    </citation>
    <scope>IDENTIFICATION</scope>
</reference>